<comment type="caution">
    <text evidence="2">The sequence shown here is derived from an EMBL/GenBank/DDBJ whole genome shotgun (WGS) entry which is preliminary data.</text>
</comment>
<name>A0AA36D9U8_9BILA</name>
<gene>
    <name evidence="2" type="ORF">MSPICULIGERA_LOCUS21877</name>
</gene>
<evidence type="ECO:0000313" key="2">
    <source>
        <dbReference type="EMBL" id="CAJ0583808.1"/>
    </source>
</evidence>
<dbReference type="Proteomes" id="UP001177023">
    <property type="component" value="Unassembled WGS sequence"/>
</dbReference>
<keyword evidence="3" id="KW-1185">Reference proteome</keyword>
<protein>
    <submittedName>
        <fullName evidence="2">Uncharacterized protein</fullName>
    </submittedName>
</protein>
<feature type="non-terminal residue" evidence="2">
    <location>
        <position position="1"/>
    </location>
</feature>
<feature type="chain" id="PRO_5041366465" evidence="1">
    <location>
        <begin position="18"/>
        <end position="170"/>
    </location>
</feature>
<reference evidence="2" key="1">
    <citation type="submission" date="2023-06" db="EMBL/GenBank/DDBJ databases">
        <authorList>
            <person name="Delattre M."/>
        </authorList>
    </citation>
    <scope>NUCLEOTIDE SEQUENCE</scope>
    <source>
        <strain evidence="2">AF72</strain>
    </source>
</reference>
<sequence length="170" mass="18705">MAVALLCLLALAAVCAAKQQDFEAIDTRKPWLANSYTTNPSCHAPPVFVLASSELSELDIDQETARRAQVYLYWSSCECALMCRPRGVRTCYTEEFSRDEVLALLGHKSSRRALIKADGVPNFPVPNGRQRASVHLGCKCGNSCSVWGMKFTPRADGSTDLIQKYTGPML</sequence>
<accession>A0AA36D9U8</accession>
<keyword evidence="1" id="KW-0732">Signal</keyword>
<dbReference type="EMBL" id="CATQJA010002665">
    <property type="protein sequence ID" value="CAJ0583808.1"/>
    <property type="molecule type" value="Genomic_DNA"/>
</dbReference>
<evidence type="ECO:0000313" key="3">
    <source>
        <dbReference type="Proteomes" id="UP001177023"/>
    </source>
</evidence>
<feature type="signal peptide" evidence="1">
    <location>
        <begin position="1"/>
        <end position="17"/>
    </location>
</feature>
<dbReference type="AlphaFoldDB" id="A0AA36D9U8"/>
<evidence type="ECO:0000256" key="1">
    <source>
        <dbReference type="SAM" id="SignalP"/>
    </source>
</evidence>
<proteinExistence type="predicted"/>
<organism evidence="2 3">
    <name type="scientific">Mesorhabditis spiculigera</name>
    <dbReference type="NCBI Taxonomy" id="96644"/>
    <lineage>
        <taxon>Eukaryota</taxon>
        <taxon>Metazoa</taxon>
        <taxon>Ecdysozoa</taxon>
        <taxon>Nematoda</taxon>
        <taxon>Chromadorea</taxon>
        <taxon>Rhabditida</taxon>
        <taxon>Rhabditina</taxon>
        <taxon>Rhabditomorpha</taxon>
        <taxon>Rhabditoidea</taxon>
        <taxon>Rhabditidae</taxon>
        <taxon>Mesorhabditinae</taxon>
        <taxon>Mesorhabditis</taxon>
    </lineage>
</organism>